<sequence>MDYRSPSSLTPHSSPLTPHSRLLCLSNGHGEDIIAVRIVQELQQLCPNLDIAALPIVGEGKAYTRLGIPLIGSVKTMPSGGFIYMDGRQLLGDIQGGLLQLTGKQLRAIRQWMKGAGRKRAEGAEEAEGAEGERNLESLHPTPHTPHPTPHTLVLAVGDIVPLLFAWWSGANYAFVGTAKSEYYVRDENGVLPGRSPFARLEHWSGSIYHPWERYFMSHRRCRAVFPRDSLTAKTLQQHGVPAFDRGNPMMDRLEPSQFLEETSQALKILLLPGSRPPEVYRNWELILQAVTDLIVTFSDRPLVFLAAIAPHLDLEPFCQALVKTGFSEAPLVKGGWGDLARAGLSDISAIARTPQPNPPLQESLVLTFRQKNASIILTQHAYNDCLHQAQIAIAMAGTATEQFIGLGKPAIIMPGQGPQFTYAFAEAQSRHFGESITFVQNPHQVGDAIAALLSNPERLKSIAENGIRRMGKPGAACRIAECLIEKF</sequence>
<dbReference type="PROSITE" id="PS50206">
    <property type="entry name" value="RHODANESE_3"/>
    <property type="match status" value="1"/>
</dbReference>
<dbReference type="OrthoDB" id="29253at2"/>
<feature type="region of interest" description="Disordered" evidence="1">
    <location>
        <begin position="119"/>
        <end position="147"/>
    </location>
</feature>
<reference evidence="3 4" key="1">
    <citation type="journal article" date="2015" name="Genome Announc.">
        <title>Draft Genome Sequence of the Terrestrial Cyanobacterium Scytonema millei VB511283, Isolated from Eastern India.</title>
        <authorList>
            <person name="Sen D."/>
            <person name="Chandrababunaidu M.M."/>
            <person name="Singh D."/>
            <person name="Sanghi N."/>
            <person name="Ghorai A."/>
            <person name="Mishra G.P."/>
            <person name="Madduluri M."/>
            <person name="Adhikary S.P."/>
            <person name="Tripathy S."/>
        </authorList>
    </citation>
    <scope>NUCLEOTIDE SEQUENCE [LARGE SCALE GENOMIC DNA]</scope>
    <source>
        <strain evidence="3 4">VB511283</strain>
    </source>
</reference>
<evidence type="ECO:0000313" key="3">
    <source>
        <dbReference type="EMBL" id="NHC33620.1"/>
    </source>
</evidence>
<keyword evidence="4" id="KW-1185">Reference proteome</keyword>
<evidence type="ECO:0000313" key="4">
    <source>
        <dbReference type="Proteomes" id="UP000031532"/>
    </source>
</evidence>
<comment type="caution">
    <text evidence="3">The sequence shown here is derived from an EMBL/GenBank/DDBJ whole genome shotgun (WGS) entry which is preliminary data.</text>
</comment>
<dbReference type="AlphaFoldDB" id="A0A9X5E1C6"/>
<accession>A0A9X5E1C6</accession>
<dbReference type="InterPro" id="IPR019994">
    <property type="entry name" value="Lipid-A-disac_synthase-rel_put"/>
</dbReference>
<evidence type="ECO:0000256" key="1">
    <source>
        <dbReference type="SAM" id="MobiDB-lite"/>
    </source>
</evidence>
<organism evidence="3 4">
    <name type="scientific">Scytonema millei VB511283</name>
    <dbReference type="NCBI Taxonomy" id="1245923"/>
    <lineage>
        <taxon>Bacteria</taxon>
        <taxon>Bacillati</taxon>
        <taxon>Cyanobacteriota</taxon>
        <taxon>Cyanophyceae</taxon>
        <taxon>Nostocales</taxon>
        <taxon>Scytonemataceae</taxon>
        <taxon>Scytonema</taxon>
    </lineage>
</organism>
<proteinExistence type="predicted"/>
<name>A0A9X5E1C6_9CYAN</name>
<evidence type="ECO:0000259" key="2">
    <source>
        <dbReference type="PROSITE" id="PS50206"/>
    </source>
</evidence>
<dbReference type="EMBL" id="JTJC03000001">
    <property type="protein sequence ID" value="NHC33620.1"/>
    <property type="molecule type" value="Genomic_DNA"/>
</dbReference>
<dbReference type="NCBIfam" id="TIGR03492">
    <property type="entry name" value="lipid-A-disaccharide synthase-related protein"/>
    <property type="match status" value="1"/>
</dbReference>
<gene>
    <name evidence="3" type="ORF">QH73_0002900</name>
</gene>
<protein>
    <recommendedName>
        <fullName evidence="2">Rhodanese domain-containing protein</fullName>
    </recommendedName>
</protein>
<dbReference type="SUPFAM" id="SSF53756">
    <property type="entry name" value="UDP-Glycosyltransferase/glycogen phosphorylase"/>
    <property type="match status" value="2"/>
</dbReference>
<dbReference type="InterPro" id="IPR001763">
    <property type="entry name" value="Rhodanese-like_dom"/>
</dbReference>
<dbReference type="RefSeq" id="WP_039715155.1">
    <property type="nucleotide sequence ID" value="NZ_JTJC03000001.1"/>
</dbReference>
<feature type="domain" description="Rhodanese" evidence="2">
    <location>
        <begin position="319"/>
        <end position="349"/>
    </location>
</feature>
<dbReference type="PANTHER" id="PTHR39517">
    <property type="entry name" value="SLL0192 PROTEIN"/>
    <property type="match status" value="1"/>
</dbReference>
<dbReference type="PANTHER" id="PTHR39517:SF1">
    <property type="entry name" value="LIPID-A-DISACCHARIDE SYNTHASE"/>
    <property type="match status" value="1"/>
</dbReference>
<dbReference type="Proteomes" id="UP000031532">
    <property type="component" value="Unassembled WGS sequence"/>
</dbReference>